<evidence type="ECO:0000313" key="2">
    <source>
        <dbReference type="EMBL" id="MFD4213480.1"/>
    </source>
</evidence>
<keyword evidence="1" id="KW-0732">Signal</keyword>
<dbReference type="Proteomes" id="UP001598251">
    <property type="component" value="Unassembled WGS sequence"/>
</dbReference>
<evidence type="ECO:0008006" key="4">
    <source>
        <dbReference type="Google" id="ProtNLM"/>
    </source>
</evidence>
<evidence type="ECO:0000313" key="3">
    <source>
        <dbReference type="Proteomes" id="UP001598251"/>
    </source>
</evidence>
<dbReference type="RefSeq" id="WP_382824806.1">
    <property type="nucleotide sequence ID" value="NZ_JBHXLY010000005.1"/>
</dbReference>
<dbReference type="EMBL" id="JBHXOF010000004">
    <property type="protein sequence ID" value="MFD4213480.1"/>
    <property type="molecule type" value="Genomic_DNA"/>
</dbReference>
<protein>
    <recommendedName>
        <fullName evidence="4">Secreted protein</fullName>
    </recommendedName>
</protein>
<gene>
    <name evidence="2" type="ORF">ACFWSS_11340</name>
</gene>
<evidence type="ECO:0000256" key="1">
    <source>
        <dbReference type="SAM" id="SignalP"/>
    </source>
</evidence>
<sequence>MKRTFVAGALAIASAAATCLTLAPTASAADVGAQACVTSSLTTGLRGSNTILSKANSSCGDLNLVYSNDTTSRGYDRYAGRLLGSGGWFTCSKGYVPANDGNHSINDSRYWLCTDVNSGTRFGVASYYDGGDRVRITH</sequence>
<feature type="chain" id="PRO_5046401723" description="Secreted protein" evidence="1">
    <location>
        <begin position="29"/>
        <end position="138"/>
    </location>
</feature>
<feature type="signal peptide" evidence="1">
    <location>
        <begin position="1"/>
        <end position="28"/>
    </location>
</feature>
<organism evidence="2 3">
    <name type="scientific">Streptomyces sindenensis</name>
    <dbReference type="NCBI Taxonomy" id="67363"/>
    <lineage>
        <taxon>Bacteria</taxon>
        <taxon>Bacillati</taxon>
        <taxon>Actinomycetota</taxon>
        <taxon>Actinomycetes</taxon>
        <taxon>Kitasatosporales</taxon>
        <taxon>Streptomycetaceae</taxon>
        <taxon>Streptomyces</taxon>
    </lineage>
</organism>
<proteinExistence type="predicted"/>
<comment type="caution">
    <text evidence="2">The sequence shown here is derived from an EMBL/GenBank/DDBJ whole genome shotgun (WGS) entry which is preliminary data.</text>
</comment>
<name>A0ABW6EFK1_9ACTN</name>
<reference evidence="2 3" key="1">
    <citation type="submission" date="2024-09" db="EMBL/GenBank/DDBJ databases">
        <title>The Natural Products Discovery Center: Release of the First 8490 Sequenced Strains for Exploring Actinobacteria Biosynthetic Diversity.</title>
        <authorList>
            <person name="Kalkreuter E."/>
            <person name="Kautsar S.A."/>
            <person name="Yang D."/>
            <person name="Bader C.D."/>
            <person name="Teijaro C.N."/>
            <person name="Fluegel L."/>
            <person name="Davis C.M."/>
            <person name="Simpson J.R."/>
            <person name="Lauterbach L."/>
            <person name="Steele A.D."/>
            <person name="Gui C."/>
            <person name="Meng S."/>
            <person name="Li G."/>
            <person name="Viehrig K."/>
            <person name="Ye F."/>
            <person name="Su P."/>
            <person name="Kiefer A.F."/>
            <person name="Nichols A."/>
            <person name="Cepeda A.J."/>
            <person name="Yan W."/>
            <person name="Fan B."/>
            <person name="Jiang Y."/>
            <person name="Adhikari A."/>
            <person name="Zheng C.-J."/>
            <person name="Schuster L."/>
            <person name="Cowan T.M."/>
            <person name="Smanski M.J."/>
            <person name="Chevrette M.G."/>
            <person name="De Carvalho L.P.S."/>
            <person name="Shen B."/>
        </authorList>
    </citation>
    <scope>NUCLEOTIDE SEQUENCE [LARGE SCALE GENOMIC DNA]</scope>
    <source>
        <strain evidence="2 3">NPDC058546</strain>
    </source>
</reference>
<keyword evidence="3" id="KW-1185">Reference proteome</keyword>
<accession>A0ABW6EFK1</accession>